<dbReference type="KEGG" id="fla:SY85_10860"/>
<name>A0A172TVD0_9BACT</name>
<dbReference type="OrthoDB" id="677919at2"/>
<proteinExistence type="predicted"/>
<reference evidence="1 2" key="2">
    <citation type="journal article" date="2016" name="Int. J. Syst. Evol. Microbiol.">
        <title>Flavisolibacter tropicus sp. nov., isolated from tropical soil.</title>
        <authorList>
            <person name="Lee J.J."/>
            <person name="Kang M.S."/>
            <person name="Kim G.S."/>
            <person name="Lee C.S."/>
            <person name="Lim S."/>
            <person name="Lee J."/>
            <person name="Roh S.H."/>
            <person name="Kang H."/>
            <person name="Ha J.M."/>
            <person name="Bae S."/>
            <person name="Jung H.Y."/>
            <person name="Kim M.K."/>
        </authorList>
    </citation>
    <scope>NUCLEOTIDE SEQUENCE [LARGE SCALE GENOMIC DNA]</scope>
    <source>
        <strain evidence="1 2">LCS9</strain>
    </source>
</reference>
<reference evidence="2" key="1">
    <citation type="submission" date="2015-01" db="EMBL/GenBank/DDBJ databases">
        <title>Flavisolibacter sp./LCS9/ whole genome sequencing.</title>
        <authorList>
            <person name="Kim M.K."/>
            <person name="Srinivasan S."/>
            <person name="Lee J.-J."/>
        </authorList>
    </citation>
    <scope>NUCLEOTIDE SEQUENCE [LARGE SCALE GENOMIC DNA]</scope>
    <source>
        <strain evidence="2">LCS9</strain>
    </source>
</reference>
<evidence type="ECO:0000313" key="2">
    <source>
        <dbReference type="Proteomes" id="UP000077177"/>
    </source>
</evidence>
<sequence length="108" mass="12737">MLKYSKNFIKDFDEFDINKYPDLIEDLNQISNRTADLPHHFKAEILISFAKTHSLKNEWIMANPKFVAVVTSGVLPIVNMESLFETSSKHFFFQQQFEQYLTRRFQAG</sequence>
<gene>
    <name evidence="1" type="ORF">SY85_10860</name>
</gene>
<evidence type="ECO:0000313" key="1">
    <source>
        <dbReference type="EMBL" id="ANE50928.1"/>
    </source>
</evidence>
<keyword evidence="2" id="KW-1185">Reference proteome</keyword>
<dbReference type="Proteomes" id="UP000077177">
    <property type="component" value="Chromosome"/>
</dbReference>
<dbReference type="RefSeq" id="WP_066404399.1">
    <property type="nucleotide sequence ID" value="NZ_CP011390.1"/>
</dbReference>
<dbReference type="EMBL" id="CP011390">
    <property type="protein sequence ID" value="ANE50928.1"/>
    <property type="molecule type" value="Genomic_DNA"/>
</dbReference>
<protein>
    <submittedName>
        <fullName evidence="1">Uncharacterized protein</fullName>
    </submittedName>
</protein>
<accession>A0A172TVD0</accession>
<dbReference type="AlphaFoldDB" id="A0A172TVD0"/>
<organism evidence="1 2">
    <name type="scientific">Flavisolibacter tropicus</name>
    <dbReference type="NCBI Taxonomy" id="1492898"/>
    <lineage>
        <taxon>Bacteria</taxon>
        <taxon>Pseudomonadati</taxon>
        <taxon>Bacteroidota</taxon>
        <taxon>Chitinophagia</taxon>
        <taxon>Chitinophagales</taxon>
        <taxon>Chitinophagaceae</taxon>
        <taxon>Flavisolibacter</taxon>
    </lineage>
</organism>